<protein>
    <recommendedName>
        <fullName evidence="2">Peptidase A1 domain-containing protein</fullName>
    </recommendedName>
</protein>
<feature type="domain" description="Peptidase A1" evidence="2">
    <location>
        <begin position="108"/>
        <end position="472"/>
    </location>
</feature>
<organism evidence="3 4">
    <name type="scientific">Cladophialophora carrionii CBS 160.54</name>
    <dbReference type="NCBI Taxonomy" id="1279043"/>
    <lineage>
        <taxon>Eukaryota</taxon>
        <taxon>Fungi</taxon>
        <taxon>Dikarya</taxon>
        <taxon>Ascomycota</taxon>
        <taxon>Pezizomycotina</taxon>
        <taxon>Eurotiomycetes</taxon>
        <taxon>Chaetothyriomycetidae</taxon>
        <taxon>Chaetothyriales</taxon>
        <taxon>Herpotrichiellaceae</taxon>
        <taxon>Cladophialophora</taxon>
    </lineage>
</organism>
<sequence length="474" mass="52496">MASVATAAILCWSLITTCLSQHTSPGIHLPLFRRGGRFSRHEPANLTYLTQILNDVEAKYARTYRAVEGNRLVRRWRQSTEKDENDPEVIDVAGHENRWFTILEVANPKQTLEVANPKQTLEVDIDMLSPDFYTVVTSSAMGMGYNASASDSHGFSDDRVHAICKRSSEEFHFSGMFPVRLNMPICAPSKSSRQTLAMSGTLLGLGPHTESLARLASTPFLTQLKERDLAENRIWSATLLDSETGVLSLGGTIAKEFEEAKLRGEIELKHLGDPLATSHWVDEQVDAQLTFLIPPDASWDKHFKWTEVQGAAGWWTALMKGVWINGAKVLKNQPSIFDLNTPFILAPPIAAKRFYDSIGGTKRLPPPYDNFFAFPCLNRANIALEIGGWNFPTMHGESTSADALYGPAGGRFSLGKVADGTGYCVGSLVETRMGLKKQWMESGMKDMWVLGEPFFRGLGVVFDADEGRVGVRTY</sequence>
<accession>V9D0I2</accession>
<dbReference type="RefSeq" id="XP_008731831.1">
    <property type="nucleotide sequence ID" value="XM_008733609.1"/>
</dbReference>
<dbReference type="OrthoDB" id="15189at2759"/>
<keyword evidence="1" id="KW-0732">Signal</keyword>
<dbReference type="InterPro" id="IPR021109">
    <property type="entry name" value="Peptidase_aspartic_dom_sf"/>
</dbReference>
<dbReference type="Proteomes" id="UP000030678">
    <property type="component" value="Unassembled WGS sequence"/>
</dbReference>
<evidence type="ECO:0000313" key="4">
    <source>
        <dbReference type="Proteomes" id="UP000030678"/>
    </source>
</evidence>
<dbReference type="VEuPathDB" id="FungiDB:G647_09306"/>
<feature type="signal peptide" evidence="1">
    <location>
        <begin position="1"/>
        <end position="20"/>
    </location>
</feature>
<name>V9D0I2_9EURO</name>
<dbReference type="Gene3D" id="2.40.70.10">
    <property type="entry name" value="Acid Proteases"/>
    <property type="match status" value="1"/>
</dbReference>
<evidence type="ECO:0000256" key="1">
    <source>
        <dbReference type="SAM" id="SignalP"/>
    </source>
</evidence>
<dbReference type="SUPFAM" id="SSF50630">
    <property type="entry name" value="Acid proteases"/>
    <property type="match status" value="1"/>
</dbReference>
<dbReference type="GeneID" id="19987799"/>
<evidence type="ECO:0000313" key="3">
    <source>
        <dbReference type="EMBL" id="ETI19472.1"/>
    </source>
</evidence>
<evidence type="ECO:0000259" key="2">
    <source>
        <dbReference type="PROSITE" id="PS51767"/>
    </source>
</evidence>
<dbReference type="HOGENOM" id="CLU_504328_0_0_1"/>
<dbReference type="AlphaFoldDB" id="V9D0I2"/>
<dbReference type="EMBL" id="KB822710">
    <property type="protein sequence ID" value="ETI19472.1"/>
    <property type="molecule type" value="Genomic_DNA"/>
</dbReference>
<reference evidence="3 4" key="1">
    <citation type="submission" date="2013-03" db="EMBL/GenBank/DDBJ databases">
        <title>The Genome Sequence of Cladophialophora carrionii CBS 160.54.</title>
        <authorList>
            <consortium name="The Broad Institute Genomics Platform"/>
            <person name="Cuomo C."/>
            <person name="de Hoog S."/>
            <person name="Gorbushina A."/>
            <person name="Walker B."/>
            <person name="Young S.K."/>
            <person name="Zeng Q."/>
            <person name="Gargeya S."/>
            <person name="Fitzgerald M."/>
            <person name="Haas B."/>
            <person name="Abouelleil A."/>
            <person name="Allen A.W."/>
            <person name="Alvarado L."/>
            <person name="Arachchi H.M."/>
            <person name="Berlin A.M."/>
            <person name="Chapman S.B."/>
            <person name="Gainer-Dewar J."/>
            <person name="Goldberg J."/>
            <person name="Griggs A."/>
            <person name="Gujja S."/>
            <person name="Hansen M."/>
            <person name="Howarth C."/>
            <person name="Imamovic A."/>
            <person name="Ireland A."/>
            <person name="Larimer J."/>
            <person name="McCowan C."/>
            <person name="Murphy C."/>
            <person name="Pearson M."/>
            <person name="Poon T.W."/>
            <person name="Priest M."/>
            <person name="Roberts A."/>
            <person name="Saif S."/>
            <person name="Shea T."/>
            <person name="Sisk P."/>
            <person name="Sykes S."/>
            <person name="Wortman J."/>
            <person name="Nusbaum C."/>
            <person name="Birren B."/>
        </authorList>
    </citation>
    <scope>NUCLEOTIDE SEQUENCE [LARGE SCALE GENOMIC DNA]</scope>
    <source>
        <strain evidence="3 4">CBS 160.54</strain>
    </source>
</reference>
<dbReference type="InterPro" id="IPR033121">
    <property type="entry name" value="PEPTIDASE_A1"/>
</dbReference>
<dbReference type="PROSITE" id="PS51767">
    <property type="entry name" value="PEPTIDASE_A1"/>
    <property type="match status" value="1"/>
</dbReference>
<feature type="chain" id="PRO_5004773009" description="Peptidase A1 domain-containing protein" evidence="1">
    <location>
        <begin position="21"/>
        <end position="474"/>
    </location>
</feature>
<gene>
    <name evidence="3" type="ORF">G647_09306</name>
</gene>
<proteinExistence type="predicted"/>